<accession>A0A823J5Z0</accession>
<evidence type="ECO:0000313" key="4">
    <source>
        <dbReference type="EMBL" id="EAG9355067.1"/>
    </source>
</evidence>
<evidence type="ECO:0000313" key="5">
    <source>
        <dbReference type="Proteomes" id="UP000524387"/>
    </source>
</evidence>
<dbReference type="InterPro" id="IPR000073">
    <property type="entry name" value="AB_hydrolase_1"/>
</dbReference>
<feature type="domain" description="AB hydrolase-1" evidence="3">
    <location>
        <begin position="27"/>
        <end position="291"/>
    </location>
</feature>
<dbReference type="RefSeq" id="WP_003740280.1">
    <property type="nucleotide sequence ID" value="NZ_CP090058.1"/>
</dbReference>
<comment type="caution">
    <text evidence="4">The sequence shown here is derived from an EMBL/GenBank/DDBJ whole genome shotgun (WGS) entry which is preliminary data.</text>
</comment>
<comment type="similarity">
    <text evidence="1">Belongs to the peptidase S33 family.</text>
</comment>
<dbReference type="EMBL" id="AABEKN010000008">
    <property type="protein sequence ID" value="EAG9355067.1"/>
    <property type="molecule type" value="Genomic_DNA"/>
</dbReference>
<protein>
    <submittedName>
        <fullName evidence="4">Alpha/beta hydrolase</fullName>
    </submittedName>
</protein>
<dbReference type="PRINTS" id="PR00793">
    <property type="entry name" value="PROAMNOPTASE"/>
</dbReference>
<dbReference type="Proteomes" id="UP000524387">
    <property type="component" value="Unassembled WGS sequence"/>
</dbReference>
<dbReference type="Pfam" id="PF00561">
    <property type="entry name" value="Abhydrolase_1"/>
    <property type="match status" value="1"/>
</dbReference>
<keyword evidence="2 4" id="KW-0378">Hydrolase</keyword>
<name>A0A823J5Z0_LISMN</name>
<evidence type="ECO:0000259" key="3">
    <source>
        <dbReference type="Pfam" id="PF00561"/>
    </source>
</evidence>
<reference evidence="4 5" key="1">
    <citation type="submission" date="2019-04" db="EMBL/GenBank/DDBJ databases">
        <authorList>
            <consortium name="GenomeTrakr network: Whole genome sequencing for foodborne pathogen traceback"/>
        </authorList>
    </citation>
    <scope>NUCLEOTIDE SEQUENCE [LARGE SCALE GENOMIC DNA]</scope>
    <source>
        <strain evidence="4 5">CFSAN072502</strain>
    </source>
</reference>
<organism evidence="4 5">
    <name type="scientific">Listeria monocytogenes</name>
    <dbReference type="NCBI Taxonomy" id="1639"/>
    <lineage>
        <taxon>Bacteria</taxon>
        <taxon>Bacillati</taxon>
        <taxon>Bacillota</taxon>
        <taxon>Bacilli</taxon>
        <taxon>Bacillales</taxon>
        <taxon>Listeriaceae</taxon>
        <taxon>Listeria</taxon>
    </lineage>
</organism>
<dbReference type="InterPro" id="IPR002410">
    <property type="entry name" value="Peptidase_S33"/>
</dbReference>
<dbReference type="PANTHER" id="PTHR43329">
    <property type="entry name" value="EPOXIDE HYDROLASE"/>
    <property type="match status" value="1"/>
</dbReference>
<dbReference type="GO" id="GO:0006508">
    <property type="term" value="P:proteolysis"/>
    <property type="evidence" value="ECO:0007669"/>
    <property type="project" value="InterPro"/>
</dbReference>
<dbReference type="GO" id="GO:0004177">
    <property type="term" value="F:aminopeptidase activity"/>
    <property type="evidence" value="ECO:0007669"/>
    <property type="project" value="UniProtKB-EC"/>
</dbReference>
<dbReference type="Gene3D" id="3.40.50.1820">
    <property type="entry name" value="alpha/beta hydrolase"/>
    <property type="match status" value="1"/>
</dbReference>
<gene>
    <name evidence="4" type="ORF">CW895_14845</name>
</gene>
<sequence>MFKYRKWYLLNGIKQYVYIIGTNVNHPILIYLHGGPGDSALPLVEHFNADLSQEYTLVVWEQRGSGKSYYKFAENEKLTINDFVLDLKVLAEKILADFGKKKICLLGHSWGSIIGMKFILSFPELVEYYIGVGQVINSFKMFEKSKEYAASHIYNKTERHRVLSLDVTFKQKLWYSDLMLLMNHLVKQGVSLYGKKSYISLYKYFIFSKEYSLMDCINRLKGSRQSILKLWKEVATIDFSNHKKFDVPVFFIEGEHDYHVPSEIVLNFYDNLISPKLLYYMKDSAHFPQWTRNKTFNTILNALDYTHFSTNNQIIEV</sequence>
<dbReference type="SUPFAM" id="SSF53474">
    <property type="entry name" value="alpha/beta-Hydrolases"/>
    <property type="match status" value="1"/>
</dbReference>
<dbReference type="InterPro" id="IPR029058">
    <property type="entry name" value="AB_hydrolase_fold"/>
</dbReference>
<evidence type="ECO:0000256" key="1">
    <source>
        <dbReference type="ARBA" id="ARBA00010088"/>
    </source>
</evidence>
<evidence type="ECO:0000256" key="2">
    <source>
        <dbReference type="ARBA" id="ARBA00022801"/>
    </source>
</evidence>
<proteinExistence type="inferred from homology"/>
<dbReference type="AlphaFoldDB" id="A0A823J5Z0"/>